<dbReference type="STRING" id="709881.SAMN04489832_0316"/>
<name>A0A1N5TQL9_9ACTN</name>
<evidence type="ECO:0000313" key="3">
    <source>
        <dbReference type="Proteomes" id="UP000185124"/>
    </source>
</evidence>
<dbReference type="PANTHER" id="PTHR21310:SF42">
    <property type="entry name" value="BIFUNCTIONAL AAC_APH"/>
    <property type="match status" value="1"/>
</dbReference>
<keyword evidence="2" id="KW-0808">Transferase</keyword>
<dbReference type="EMBL" id="FSQT01000001">
    <property type="protein sequence ID" value="SIM50621.1"/>
    <property type="molecule type" value="Genomic_DNA"/>
</dbReference>
<feature type="domain" description="Aminoglycoside phosphotransferase" evidence="1">
    <location>
        <begin position="30"/>
        <end position="262"/>
    </location>
</feature>
<evidence type="ECO:0000313" key="2">
    <source>
        <dbReference type="EMBL" id="SIM50621.1"/>
    </source>
</evidence>
<gene>
    <name evidence="2" type="ORF">SAMN04489832_0316</name>
</gene>
<dbReference type="InterPro" id="IPR002575">
    <property type="entry name" value="Aminoglycoside_PTrfase"/>
</dbReference>
<sequence length="293" mass="31800">MPAADVRVSLDLVRRLLVAQHPDVAHLPIEVMANGWDNLMCRLGDELVVRLPRRALSAELVVHEQRWLPVLAPRLPLPVPAPVRVGRPAFGYPWSWSIVPFLPGQVAARNPPADLWEAAVVLGRFLGALHVPAPSDAPANPYRGVALASRSEAVTTRVSQLESMIDRAAVMRVWEGAVAAPEWDSPPLWLHGDLHPANILVDCSRVSGVIDFGDVTSGDPATDLSVAWMLLPAECHGAFQDAYRAANEYAAHDDTWARARGWALALSLAFLAHSADNPLMAEIGHRTLDALLA</sequence>
<keyword evidence="2" id="KW-0418">Kinase</keyword>
<dbReference type="InterPro" id="IPR011009">
    <property type="entry name" value="Kinase-like_dom_sf"/>
</dbReference>
<dbReference type="Gene3D" id="3.90.1200.10">
    <property type="match status" value="1"/>
</dbReference>
<dbReference type="RefSeq" id="WP_208869487.1">
    <property type="nucleotide sequence ID" value="NZ_FSQT01000001.1"/>
</dbReference>
<dbReference type="InterPro" id="IPR051678">
    <property type="entry name" value="AGP_Transferase"/>
</dbReference>
<dbReference type="Pfam" id="PF01636">
    <property type="entry name" value="APH"/>
    <property type="match status" value="1"/>
</dbReference>
<dbReference type="GO" id="GO:0016301">
    <property type="term" value="F:kinase activity"/>
    <property type="evidence" value="ECO:0007669"/>
    <property type="project" value="UniProtKB-KW"/>
</dbReference>
<proteinExistence type="predicted"/>
<keyword evidence="3" id="KW-1185">Reference proteome</keyword>
<accession>A0A1N5TQL9</accession>
<dbReference type="SUPFAM" id="SSF56112">
    <property type="entry name" value="Protein kinase-like (PK-like)"/>
    <property type="match status" value="1"/>
</dbReference>
<reference evidence="3" key="1">
    <citation type="submission" date="2016-12" db="EMBL/GenBank/DDBJ databases">
        <authorList>
            <person name="Varghese N."/>
            <person name="Submissions S."/>
        </authorList>
    </citation>
    <scope>NUCLEOTIDE SEQUENCE [LARGE SCALE GENOMIC DNA]</scope>
    <source>
        <strain evidence="3">DSM 45599</strain>
    </source>
</reference>
<dbReference type="CDD" id="cd05155">
    <property type="entry name" value="APH_ChoK_like_1"/>
    <property type="match status" value="1"/>
</dbReference>
<dbReference type="Gene3D" id="3.30.200.20">
    <property type="entry name" value="Phosphorylase Kinase, domain 1"/>
    <property type="match status" value="1"/>
</dbReference>
<dbReference type="PANTHER" id="PTHR21310">
    <property type="entry name" value="AMINOGLYCOSIDE PHOSPHOTRANSFERASE-RELATED-RELATED"/>
    <property type="match status" value="1"/>
</dbReference>
<evidence type="ECO:0000259" key="1">
    <source>
        <dbReference type="Pfam" id="PF01636"/>
    </source>
</evidence>
<dbReference type="AlphaFoldDB" id="A0A1N5TQL9"/>
<organism evidence="2 3">
    <name type="scientific">Micromonospora cremea</name>
    <dbReference type="NCBI Taxonomy" id="709881"/>
    <lineage>
        <taxon>Bacteria</taxon>
        <taxon>Bacillati</taxon>
        <taxon>Actinomycetota</taxon>
        <taxon>Actinomycetes</taxon>
        <taxon>Micromonosporales</taxon>
        <taxon>Micromonosporaceae</taxon>
        <taxon>Micromonospora</taxon>
    </lineage>
</organism>
<protein>
    <submittedName>
        <fullName evidence="2">Predicted kinase, aminoglycoside phosphotransferase (APT) family</fullName>
    </submittedName>
</protein>
<dbReference type="Proteomes" id="UP000185124">
    <property type="component" value="Unassembled WGS sequence"/>
</dbReference>